<dbReference type="InParanoid" id="A0A482XT02"/>
<feature type="region of interest" description="Disordered" evidence="6">
    <location>
        <begin position="233"/>
        <end position="255"/>
    </location>
</feature>
<dbReference type="PANTHER" id="PTHR48068:SF4">
    <property type="entry name" value="TATA-BOX BINDING PROTEIN ASSOCIATED FACTOR 9"/>
    <property type="match status" value="1"/>
</dbReference>
<evidence type="ECO:0000256" key="3">
    <source>
        <dbReference type="ARBA" id="ARBA00023015"/>
    </source>
</evidence>
<dbReference type="SMR" id="A0A482XT02"/>
<proteinExistence type="inferred from homology"/>
<dbReference type="GO" id="GO:0005669">
    <property type="term" value="C:transcription factor TFIID complex"/>
    <property type="evidence" value="ECO:0007669"/>
    <property type="project" value="TreeGrafter"/>
</dbReference>
<name>A0A482XT02_LAOST</name>
<dbReference type="InterPro" id="IPR009072">
    <property type="entry name" value="Histone-fold"/>
</dbReference>
<organism evidence="7 8">
    <name type="scientific">Laodelphax striatellus</name>
    <name type="common">Small brown planthopper</name>
    <name type="synonym">Delphax striatella</name>
    <dbReference type="NCBI Taxonomy" id="195883"/>
    <lineage>
        <taxon>Eukaryota</taxon>
        <taxon>Metazoa</taxon>
        <taxon>Ecdysozoa</taxon>
        <taxon>Arthropoda</taxon>
        <taxon>Hexapoda</taxon>
        <taxon>Insecta</taxon>
        <taxon>Pterygota</taxon>
        <taxon>Neoptera</taxon>
        <taxon>Paraneoptera</taxon>
        <taxon>Hemiptera</taxon>
        <taxon>Auchenorrhyncha</taxon>
        <taxon>Fulgoroidea</taxon>
        <taxon>Delphacidae</taxon>
        <taxon>Criomorphinae</taxon>
        <taxon>Laodelphax</taxon>
    </lineage>
</organism>
<evidence type="ECO:0000256" key="5">
    <source>
        <dbReference type="ARBA" id="ARBA00023242"/>
    </source>
</evidence>
<dbReference type="GO" id="GO:0046982">
    <property type="term" value="F:protein heterodimerization activity"/>
    <property type="evidence" value="ECO:0007669"/>
    <property type="project" value="InterPro"/>
</dbReference>
<reference evidence="7 8" key="1">
    <citation type="journal article" date="2017" name="Gigascience">
        <title>Genome sequence of the small brown planthopper, Laodelphax striatellus.</title>
        <authorList>
            <person name="Zhu J."/>
            <person name="Jiang F."/>
            <person name="Wang X."/>
            <person name="Yang P."/>
            <person name="Bao Y."/>
            <person name="Zhao W."/>
            <person name="Wang W."/>
            <person name="Lu H."/>
            <person name="Wang Q."/>
            <person name="Cui N."/>
            <person name="Li J."/>
            <person name="Chen X."/>
            <person name="Luo L."/>
            <person name="Yu J."/>
            <person name="Kang L."/>
            <person name="Cui F."/>
        </authorList>
    </citation>
    <scope>NUCLEOTIDE SEQUENCE [LARGE SCALE GENOMIC DNA]</scope>
    <source>
        <strain evidence="7">Lst14</strain>
    </source>
</reference>
<comment type="caution">
    <text evidence="7">The sequence shown here is derived from an EMBL/GenBank/DDBJ whole genome shotgun (WGS) entry which is preliminary data.</text>
</comment>
<dbReference type="InterPro" id="IPR003162">
    <property type="entry name" value="TFIID-31"/>
</dbReference>
<dbReference type="Pfam" id="PF02291">
    <property type="entry name" value="TFIID-31kDa"/>
    <property type="match status" value="1"/>
</dbReference>
<dbReference type="GO" id="GO:0051123">
    <property type="term" value="P:RNA polymerase II preinitiation complex assembly"/>
    <property type="evidence" value="ECO:0007669"/>
    <property type="project" value="TreeGrafter"/>
</dbReference>
<keyword evidence="3" id="KW-0805">Transcription regulation</keyword>
<dbReference type="EMBL" id="QKKF02001641">
    <property type="protein sequence ID" value="RZF48619.1"/>
    <property type="molecule type" value="Genomic_DNA"/>
</dbReference>
<evidence type="ECO:0008006" key="9">
    <source>
        <dbReference type="Google" id="ProtNLM"/>
    </source>
</evidence>
<evidence type="ECO:0000256" key="6">
    <source>
        <dbReference type="SAM" id="MobiDB-lite"/>
    </source>
</evidence>
<comment type="subcellular location">
    <subcellularLocation>
        <location evidence="1">Nucleus</location>
    </subcellularLocation>
</comment>
<accession>A0A482XT02</accession>
<dbReference type="Gene3D" id="1.10.20.10">
    <property type="entry name" value="Histone, subunit A"/>
    <property type="match status" value="1"/>
</dbReference>
<dbReference type="GO" id="GO:0000124">
    <property type="term" value="C:SAGA complex"/>
    <property type="evidence" value="ECO:0007669"/>
    <property type="project" value="TreeGrafter"/>
</dbReference>
<dbReference type="GO" id="GO:0003713">
    <property type="term" value="F:transcription coactivator activity"/>
    <property type="evidence" value="ECO:0007669"/>
    <property type="project" value="TreeGrafter"/>
</dbReference>
<dbReference type="GO" id="GO:0016251">
    <property type="term" value="F:RNA polymerase II general transcription initiation factor activity"/>
    <property type="evidence" value="ECO:0007669"/>
    <property type="project" value="TreeGrafter"/>
</dbReference>
<sequence length="255" mass="28493">MVMMVKMSQNKTMPSQRVITSMLKELGIAEYEPRVINQLLEFIYRYVSCILDDARVYASHAKKKTIDLDDVKLAITLQLDRVFTSAPSRDILLDLARTKNSNPLPFVKPHCGIRLPPDRYCLNSCNYKLKSITSNSKKSKFGHQLVSSGGYVAGGSMKIGSKTSSVNVVKRSGSITTIPRTQSITTSKNVIKFSTTGAQKVQVKPKIQISAGLPTNQVEVEVLNQNIKMEVDESTNPLKRKREDDSQFDDYNQSV</sequence>
<dbReference type="OrthoDB" id="341924at2759"/>
<evidence type="ECO:0000256" key="4">
    <source>
        <dbReference type="ARBA" id="ARBA00023163"/>
    </source>
</evidence>
<dbReference type="Proteomes" id="UP000291343">
    <property type="component" value="Unassembled WGS sequence"/>
</dbReference>
<dbReference type="AlphaFoldDB" id="A0A482XT02"/>
<dbReference type="STRING" id="195883.A0A482XT02"/>
<protein>
    <recommendedName>
        <fullName evidence="9">Transcription initiation factor TFIID subunit 9</fullName>
    </recommendedName>
</protein>
<dbReference type="SUPFAM" id="SSF47113">
    <property type="entry name" value="Histone-fold"/>
    <property type="match status" value="1"/>
</dbReference>
<keyword evidence="4" id="KW-0804">Transcription</keyword>
<comment type="similarity">
    <text evidence="2">Belongs to the TAF9 family.</text>
</comment>
<dbReference type="PANTHER" id="PTHR48068">
    <property type="entry name" value="TAF9 RNA POLYMERASE II, TATA BOX-BINDING PROTEIN (TBP)-ASSOCIATED FACTOR"/>
    <property type="match status" value="1"/>
</dbReference>
<evidence type="ECO:0000256" key="2">
    <source>
        <dbReference type="ARBA" id="ARBA00007646"/>
    </source>
</evidence>
<gene>
    <name evidence="7" type="ORF">LSTR_LSTR013364</name>
</gene>
<keyword evidence="5" id="KW-0539">Nucleus</keyword>
<dbReference type="FunFam" id="1.10.20.10:FF:000018">
    <property type="entry name" value="Transcription initiation factor TFIID subunit 9"/>
    <property type="match status" value="1"/>
</dbReference>
<evidence type="ECO:0000256" key="1">
    <source>
        <dbReference type="ARBA" id="ARBA00004123"/>
    </source>
</evidence>
<evidence type="ECO:0000313" key="7">
    <source>
        <dbReference type="EMBL" id="RZF48619.1"/>
    </source>
</evidence>
<dbReference type="CDD" id="cd07979">
    <property type="entry name" value="HFD_TAF9"/>
    <property type="match status" value="1"/>
</dbReference>
<dbReference type="InterPro" id="IPR051431">
    <property type="entry name" value="TFIID_subunit_9"/>
</dbReference>
<keyword evidence="8" id="KW-1185">Reference proteome</keyword>
<evidence type="ECO:0000313" key="8">
    <source>
        <dbReference type="Proteomes" id="UP000291343"/>
    </source>
</evidence>